<name>A0A517MSR0_9BACT</name>
<dbReference type="KEGG" id="amob:HG15A2_11670"/>
<feature type="chain" id="PRO_5021941118" description="DUF1598 domain-containing protein" evidence="2">
    <location>
        <begin position="29"/>
        <end position="535"/>
    </location>
</feature>
<organism evidence="3 4">
    <name type="scientific">Adhaeretor mobilis</name>
    <dbReference type="NCBI Taxonomy" id="1930276"/>
    <lineage>
        <taxon>Bacteria</taxon>
        <taxon>Pseudomonadati</taxon>
        <taxon>Planctomycetota</taxon>
        <taxon>Planctomycetia</taxon>
        <taxon>Pirellulales</taxon>
        <taxon>Lacipirellulaceae</taxon>
        <taxon>Adhaeretor</taxon>
    </lineage>
</organism>
<feature type="signal peptide" evidence="2">
    <location>
        <begin position="1"/>
        <end position="28"/>
    </location>
</feature>
<evidence type="ECO:0000313" key="4">
    <source>
        <dbReference type="Proteomes" id="UP000319852"/>
    </source>
</evidence>
<accession>A0A517MSR0</accession>
<dbReference type="AlphaFoldDB" id="A0A517MSR0"/>
<dbReference type="Pfam" id="PF07643">
    <property type="entry name" value="DUF1598"/>
    <property type="match status" value="1"/>
</dbReference>
<evidence type="ECO:0000256" key="2">
    <source>
        <dbReference type="SAM" id="SignalP"/>
    </source>
</evidence>
<evidence type="ECO:0000256" key="1">
    <source>
        <dbReference type="SAM" id="MobiDB-lite"/>
    </source>
</evidence>
<dbReference type="Proteomes" id="UP000319852">
    <property type="component" value="Chromosome"/>
</dbReference>
<protein>
    <recommendedName>
        <fullName evidence="5">DUF1598 domain-containing protein</fullName>
    </recommendedName>
</protein>
<reference evidence="3 4" key="1">
    <citation type="submission" date="2019-02" db="EMBL/GenBank/DDBJ databases">
        <title>Deep-cultivation of Planctomycetes and their phenomic and genomic characterization uncovers novel biology.</title>
        <authorList>
            <person name="Wiegand S."/>
            <person name="Jogler M."/>
            <person name="Boedeker C."/>
            <person name="Pinto D."/>
            <person name="Vollmers J."/>
            <person name="Rivas-Marin E."/>
            <person name="Kohn T."/>
            <person name="Peeters S.H."/>
            <person name="Heuer A."/>
            <person name="Rast P."/>
            <person name="Oberbeckmann S."/>
            <person name="Bunk B."/>
            <person name="Jeske O."/>
            <person name="Meyerdierks A."/>
            <person name="Storesund J.E."/>
            <person name="Kallscheuer N."/>
            <person name="Luecker S."/>
            <person name="Lage O.M."/>
            <person name="Pohl T."/>
            <person name="Merkel B.J."/>
            <person name="Hornburger P."/>
            <person name="Mueller R.-W."/>
            <person name="Bruemmer F."/>
            <person name="Labrenz M."/>
            <person name="Spormann A.M."/>
            <person name="Op den Camp H."/>
            <person name="Overmann J."/>
            <person name="Amann R."/>
            <person name="Jetten M.S.M."/>
            <person name="Mascher T."/>
            <person name="Medema M.H."/>
            <person name="Devos D.P."/>
            <person name="Kaster A.-K."/>
            <person name="Ovreas L."/>
            <person name="Rohde M."/>
            <person name="Galperin M.Y."/>
            <person name="Jogler C."/>
        </authorList>
    </citation>
    <scope>NUCLEOTIDE SEQUENCE [LARGE SCALE GENOMIC DNA]</scope>
    <source>
        <strain evidence="3 4">HG15A2</strain>
    </source>
</reference>
<sequence precursor="true">MNSLLICRVLRCWLALALVTVCGPPASAQPGAFQQGPPANAGSLGKNRQGGGAANVLGRNGQGGAANADFDTLIDLIQSTVEPDTWEENGTGEGTIRPFNINGVWVDARGSLKFSATKKKMLLARVVAKAPPLSELDISAEHDARQSSKLRYVSLPRLEAEIARHQKEKLPLEEAMLTLAGLQRVEYVIAYPPTSENATGDLVIAGPAGDWQIDDGGRLVSSVSGRPVVRLDDLLSLWRREVQFRGKPLGCSIVPRQEALARTQEFLNSSAAKPLAVGGRGDWLAGLRDNLGAQDVEFYHVDPNTRVARLLLLADYHMKLVGMGLAEGTAGVESYLDTVELQADGTAPPMSILRWWFSLKSSTVLTNEDSSVFALPESCVQVLSENELLAARGERVHTGQSDALNRRFAQSFTKNYRALTEKYPLYGELERLFELSLVLEVIRSQGLVERVHWQPSLLVDTTRMGLPGVRTPSTVETVINHRVIRRRHIIAGVSGGVWVDAAQRMEVSPGESDALAKIQSTIGETVRDGGTWWWD</sequence>
<evidence type="ECO:0008006" key="5">
    <source>
        <dbReference type="Google" id="ProtNLM"/>
    </source>
</evidence>
<evidence type="ECO:0000313" key="3">
    <source>
        <dbReference type="EMBL" id="QDS97899.1"/>
    </source>
</evidence>
<dbReference type="RefSeq" id="WP_145058640.1">
    <property type="nucleotide sequence ID" value="NZ_CP036263.1"/>
</dbReference>
<dbReference type="InterPro" id="IPR011487">
    <property type="entry name" value="DUF1598"/>
</dbReference>
<gene>
    <name evidence="3" type="ORF">HG15A2_11670</name>
</gene>
<proteinExistence type="predicted"/>
<keyword evidence="2" id="KW-0732">Signal</keyword>
<dbReference type="OrthoDB" id="233246at2"/>
<dbReference type="EMBL" id="CP036263">
    <property type="protein sequence ID" value="QDS97899.1"/>
    <property type="molecule type" value="Genomic_DNA"/>
</dbReference>
<feature type="region of interest" description="Disordered" evidence="1">
    <location>
        <begin position="29"/>
        <end position="58"/>
    </location>
</feature>
<keyword evidence="4" id="KW-1185">Reference proteome</keyword>